<dbReference type="EMBL" id="AGNL01015253">
    <property type="protein sequence ID" value="EJK66123.1"/>
    <property type="molecule type" value="Genomic_DNA"/>
</dbReference>
<dbReference type="Proteomes" id="UP000266841">
    <property type="component" value="Unassembled WGS sequence"/>
</dbReference>
<dbReference type="AlphaFoldDB" id="K0SIS5"/>
<comment type="caution">
    <text evidence="1">The sequence shown here is derived from an EMBL/GenBank/DDBJ whole genome shotgun (WGS) entry which is preliminary data.</text>
</comment>
<sequence length="48" mass="5561">LVAFQNSFLKSRVLSTSLNFNGMFLYAWRACYRMKTGSLRKPITELLS</sequence>
<protein>
    <submittedName>
        <fullName evidence="1">Uncharacterized protein</fullName>
    </submittedName>
</protein>
<reference evidence="1 2" key="1">
    <citation type="journal article" date="2012" name="Genome Biol.">
        <title>Genome and low-iron response of an oceanic diatom adapted to chronic iron limitation.</title>
        <authorList>
            <person name="Lommer M."/>
            <person name="Specht M."/>
            <person name="Roy A.S."/>
            <person name="Kraemer L."/>
            <person name="Andreson R."/>
            <person name="Gutowska M.A."/>
            <person name="Wolf J."/>
            <person name="Bergner S.V."/>
            <person name="Schilhabel M.B."/>
            <person name="Klostermeier U.C."/>
            <person name="Beiko R.G."/>
            <person name="Rosenstiel P."/>
            <person name="Hippler M."/>
            <person name="Laroche J."/>
        </authorList>
    </citation>
    <scope>NUCLEOTIDE SEQUENCE [LARGE SCALE GENOMIC DNA]</scope>
    <source>
        <strain evidence="1 2">CCMP1005</strain>
    </source>
</reference>
<gene>
    <name evidence="1" type="ORF">THAOC_12971</name>
</gene>
<proteinExistence type="predicted"/>
<evidence type="ECO:0000313" key="1">
    <source>
        <dbReference type="EMBL" id="EJK66123.1"/>
    </source>
</evidence>
<organism evidence="1 2">
    <name type="scientific">Thalassiosira oceanica</name>
    <name type="common">Marine diatom</name>
    <dbReference type="NCBI Taxonomy" id="159749"/>
    <lineage>
        <taxon>Eukaryota</taxon>
        <taxon>Sar</taxon>
        <taxon>Stramenopiles</taxon>
        <taxon>Ochrophyta</taxon>
        <taxon>Bacillariophyta</taxon>
        <taxon>Coscinodiscophyceae</taxon>
        <taxon>Thalassiosirophycidae</taxon>
        <taxon>Thalassiosirales</taxon>
        <taxon>Thalassiosiraceae</taxon>
        <taxon>Thalassiosira</taxon>
    </lineage>
</organism>
<feature type="non-terminal residue" evidence="1">
    <location>
        <position position="1"/>
    </location>
</feature>
<evidence type="ECO:0000313" key="2">
    <source>
        <dbReference type="Proteomes" id="UP000266841"/>
    </source>
</evidence>
<keyword evidence="2" id="KW-1185">Reference proteome</keyword>
<name>K0SIS5_THAOC</name>
<accession>K0SIS5</accession>